<keyword evidence="3" id="KW-1185">Reference proteome</keyword>
<protein>
    <submittedName>
        <fullName evidence="2">Uncharacterized protein</fullName>
    </submittedName>
</protein>
<accession>A0A8H4VYH2</accession>
<dbReference type="Proteomes" id="UP000566819">
    <property type="component" value="Unassembled WGS sequence"/>
</dbReference>
<evidence type="ECO:0000313" key="3">
    <source>
        <dbReference type="Proteomes" id="UP000566819"/>
    </source>
</evidence>
<proteinExistence type="predicted"/>
<sequence>MQLAPGQSEDGKAGRGEKDGGERRGEEVIGVVMLSMPVAQTGPFRGIVEKLLMLDTEVGSPAELVYPKLGYIEIGIVPAYEISPLDGSLKDGRLFYKDLRNLEKNVGVSDGTGEMVVVELGGLDDDGAKEVSEDEEMIGVKVMVDDIGSVELLAAVELLLVEVVKEIVDVASVELIGVNATVGVGDTAAAIFKNERERFAKDSVGAARVLHNLGLKLKIRIRILGRSP</sequence>
<organism evidence="2 3">
    <name type="scientific">Cudoniella acicularis</name>
    <dbReference type="NCBI Taxonomy" id="354080"/>
    <lineage>
        <taxon>Eukaryota</taxon>
        <taxon>Fungi</taxon>
        <taxon>Dikarya</taxon>
        <taxon>Ascomycota</taxon>
        <taxon>Pezizomycotina</taxon>
        <taxon>Leotiomycetes</taxon>
        <taxon>Helotiales</taxon>
        <taxon>Tricladiaceae</taxon>
        <taxon>Cudoniella</taxon>
    </lineage>
</organism>
<gene>
    <name evidence="2" type="ORF">G7Y89_g13648</name>
</gene>
<evidence type="ECO:0000256" key="1">
    <source>
        <dbReference type="SAM" id="MobiDB-lite"/>
    </source>
</evidence>
<feature type="compositionally biased region" description="Basic and acidic residues" evidence="1">
    <location>
        <begin position="9"/>
        <end position="23"/>
    </location>
</feature>
<reference evidence="2 3" key="1">
    <citation type="submission" date="2020-03" db="EMBL/GenBank/DDBJ databases">
        <title>Draft Genome Sequence of Cudoniella acicularis.</title>
        <authorList>
            <person name="Buettner E."/>
            <person name="Kellner H."/>
        </authorList>
    </citation>
    <scope>NUCLEOTIDE SEQUENCE [LARGE SCALE GENOMIC DNA]</scope>
    <source>
        <strain evidence="2 3">DSM 108380</strain>
    </source>
</reference>
<dbReference type="Gene3D" id="3.40.630.30">
    <property type="match status" value="1"/>
</dbReference>
<dbReference type="EMBL" id="JAAMPI010001630">
    <property type="protein sequence ID" value="KAF4624524.1"/>
    <property type="molecule type" value="Genomic_DNA"/>
</dbReference>
<evidence type="ECO:0000313" key="2">
    <source>
        <dbReference type="EMBL" id="KAF4624524.1"/>
    </source>
</evidence>
<comment type="caution">
    <text evidence="2">The sequence shown here is derived from an EMBL/GenBank/DDBJ whole genome shotgun (WGS) entry which is preliminary data.</text>
</comment>
<dbReference type="OrthoDB" id="41532at2759"/>
<dbReference type="AlphaFoldDB" id="A0A8H4VYH2"/>
<name>A0A8H4VYH2_9HELO</name>
<feature type="region of interest" description="Disordered" evidence="1">
    <location>
        <begin position="1"/>
        <end position="23"/>
    </location>
</feature>